<sequence>MKNTIKNFLRNFLTTIMSPNWIWNLYKPIAELNADIYLKKKQKEKAENDIKFFEKFRYLISDTVQSGPFKGLKYPFLSSLHSTLFPKLLGCYEAELHEVLNKVFHKKYYSILDIGCAEGYYAVGLAKRFPDSIVYAADINPEAREKTKIMAHANGFTRTDTFQVIEEITPGFLLGMDPSQRHLIFSDCEAYESILFSDEVISHLSNSDIIVELHDFICPGVSDMLQKRFELTHSVQLITSIDDLFRYRMTSNPDIKKLPISDQNNILAEKRPTQMEWIFCEARNME</sequence>
<dbReference type="InterPro" id="IPR029063">
    <property type="entry name" value="SAM-dependent_MTases_sf"/>
</dbReference>
<organism evidence="1 2">
    <name type="scientific">Algoriphagus aquimarinus</name>
    <dbReference type="NCBI Taxonomy" id="237018"/>
    <lineage>
        <taxon>Bacteria</taxon>
        <taxon>Pseudomonadati</taxon>
        <taxon>Bacteroidota</taxon>
        <taxon>Cytophagia</taxon>
        <taxon>Cytophagales</taxon>
        <taxon>Cyclobacteriaceae</taxon>
        <taxon>Algoriphagus</taxon>
    </lineage>
</organism>
<dbReference type="AlphaFoldDB" id="A0A1I0ZY85"/>
<keyword evidence="1" id="KW-0489">Methyltransferase</keyword>
<keyword evidence="1" id="KW-0808">Transferase</keyword>
<evidence type="ECO:0000313" key="2">
    <source>
        <dbReference type="Proteomes" id="UP000198790"/>
    </source>
</evidence>
<reference evidence="1 2" key="1">
    <citation type="submission" date="2016-10" db="EMBL/GenBank/DDBJ databases">
        <authorList>
            <person name="de Groot N.N."/>
        </authorList>
    </citation>
    <scope>NUCLEOTIDE SEQUENCE [LARGE SCALE GENOMIC DNA]</scope>
    <source>
        <strain evidence="1 2">DSM 23399</strain>
    </source>
</reference>
<gene>
    <name evidence="1" type="ORF">SAMN04489723_1074</name>
</gene>
<dbReference type="SUPFAM" id="SSF53335">
    <property type="entry name" value="S-adenosyl-L-methionine-dependent methyltransferases"/>
    <property type="match status" value="1"/>
</dbReference>
<dbReference type="GO" id="GO:0032259">
    <property type="term" value="P:methylation"/>
    <property type="evidence" value="ECO:0007669"/>
    <property type="project" value="UniProtKB-KW"/>
</dbReference>
<evidence type="ECO:0000313" key="1">
    <source>
        <dbReference type="EMBL" id="SFB30036.1"/>
    </source>
</evidence>
<keyword evidence="2" id="KW-1185">Reference proteome</keyword>
<dbReference type="Gene3D" id="3.40.50.150">
    <property type="entry name" value="Vaccinia Virus protein VP39"/>
    <property type="match status" value="1"/>
</dbReference>
<dbReference type="Proteomes" id="UP000198790">
    <property type="component" value="Unassembled WGS sequence"/>
</dbReference>
<protein>
    <submittedName>
        <fullName evidence="1">Methyltransferase small domain-containing protein</fullName>
    </submittedName>
</protein>
<dbReference type="GO" id="GO:0008168">
    <property type="term" value="F:methyltransferase activity"/>
    <property type="evidence" value="ECO:0007669"/>
    <property type="project" value="UniProtKB-KW"/>
</dbReference>
<proteinExistence type="predicted"/>
<dbReference type="RefSeq" id="WP_092897117.1">
    <property type="nucleotide sequence ID" value="NZ_FOKK01000007.1"/>
</dbReference>
<dbReference type="CDD" id="cd02440">
    <property type="entry name" value="AdoMet_MTases"/>
    <property type="match status" value="1"/>
</dbReference>
<name>A0A1I0ZY85_9BACT</name>
<dbReference type="EMBL" id="FOKK01000007">
    <property type="protein sequence ID" value="SFB30036.1"/>
    <property type="molecule type" value="Genomic_DNA"/>
</dbReference>
<accession>A0A1I0ZY85</accession>
<dbReference type="STRING" id="237018.SAMN04489723_1074"/>
<dbReference type="OrthoDB" id="108476at2"/>